<feature type="region of interest" description="Disordered" evidence="1">
    <location>
        <begin position="73"/>
        <end position="134"/>
    </location>
</feature>
<organism evidence="2">
    <name type="scientific">Photinus pyralis</name>
    <name type="common">Common eastern firefly</name>
    <name type="synonym">Lampyris pyralis</name>
    <dbReference type="NCBI Taxonomy" id="7054"/>
    <lineage>
        <taxon>Eukaryota</taxon>
        <taxon>Metazoa</taxon>
        <taxon>Ecdysozoa</taxon>
        <taxon>Arthropoda</taxon>
        <taxon>Hexapoda</taxon>
        <taxon>Insecta</taxon>
        <taxon>Pterygota</taxon>
        <taxon>Neoptera</taxon>
        <taxon>Endopterygota</taxon>
        <taxon>Coleoptera</taxon>
        <taxon>Polyphaga</taxon>
        <taxon>Elateriformia</taxon>
        <taxon>Elateroidea</taxon>
        <taxon>Lampyridae</taxon>
        <taxon>Lampyrinae</taxon>
        <taxon>Photinus</taxon>
    </lineage>
</organism>
<evidence type="ECO:0000256" key="1">
    <source>
        <dbReference type="SAM" id="MobiDB-lite"/>
    </source>
</evidence>
<proteinExistence type="predicted"/>
<protein>
    <submittedName>
        <fullName evidence="2">Uncharacterized protein</fullName>
    </submittedName>
</protein>
<dbReference type="AlphaFoldDB" id="A0A1Y1KKH5"/>
<evidence type="ECO:0000313" key="2">
    <source>
        <dbReference type="EMBL" id="JAV60760.1"/>
    </source>
</evidence>
<reference evidence="2" key="1">
    <citation type="journal article" date="2016" name="Sci. Rep.">
        <title>Molecular characterization of firefly nuptial gifts: a multi-omics approach sheds light on postcopulatory sexual selection.</title>
        <authorList>
            <person name="Al-Wathiqui N."/>
            <person name="Fallon T.R."/>
            <person name="South A."/>
            <person name="Weng J.K."/>
            <person name="Lewis S.M."/>
        </authorList>
    </citation>
    <scope>NUCLEOTIDE SEQUENCE</scope>
</reference>
<feature type="compositionally biased region" description="Basic and acidic residues" evidence="1">
    <location>
        <begin position="109"/>
        <end position="122"/>
    </location>
</feature>
<accession>A0A1Y1KKH5</accession>
<sequence length="134" mass="15346">MKIYSRNHSLLPDPENSFMKICFPRILPTLKFNFGKFPLKIFSQGTLIPFSEYCSPKKPARAGVFVPCNNSTLKNSSGNSPKEYSFTEEANEALPHNKIKKNLVSPEENSPKENSFTKDRYLSEYYPQKESLSE</sequence>
<name>A0A1Y1KKH5_PHOPY</name>
<feature type="compositionally biased region" description="Polar residues" evidence="1">
    <location>
        <begin position="73"/>
        <end position="82"/>
    </location>
</feature>
<dbReference type="EMBL" id="GEZM01084447">
    <property type="protein sequence ID" value="JAV60760.1"/>
    <property type="molecule type" value="Transcribed_RNA"/>
</dbReference>